<evidence type="ECO:0000313" key="2">
    <source>
        <dbReference type="EMBL" id="QJA88073.1"/>
    </source>
</evidence>
<organism evidence="1">
    <name type="scientific">viral metagenome</name>
    <dbReference type="NCBI Taxonomy" id="1070528"/>
    <lineage>
        <taxon>unclassified sequences</taxon>
        <taxon>metagenomes</taxon>
        <taxon>organismal metagenomes</taxon>
    </lineage>
</organism>
<protein>
    <submittedName>
        <fullName evidence="1">Uncharacterized protein</fullName>
    </submittedName>
</protein>
<name>A0A6M3KDD2_9ZZZZ</name>
<dbReference type="EMBL" id="MT142386">
    <property type="protein sequence ID" value="QJA79565.1"/>
    <property type="molecule type" value="Genomic_DNA"/>
</dbReference>
<sequence length="86" mass="9323">MTNHISLIARIEQQAAADMRAIGVLQDDFRRYKETQARGTYKDNVGEFALDATQAAGIDAAVADMEAIIEGLAAKYSVPLKEPAPE</sequence>
<gene>
    <name evidence="1" type="ORF">MM415A00866_0008</name>
    <name evidence="2" type="ORF">MM415B02831_0011</name>
</gene>
<dbReference type="AlphaFoldDB" id="A0A6M3KDD2"/>
<dbReference type="EMBL" id="MT142751">
    <property type="protein sequence ID" value="QJA88073.1"/>
    <property type="molecule type" value="Genomic_DNA"/>
</dbReference>
<proteinExistence type="predicted"/>
<evidence type="ECO:0000313" key="1">
    <source>
        <dbReference type="EMBL" id="QJA79565.1"/>
    </source>
</evidence>
<reference evidence="1" key="1">
    <citation type="submission" date="2020-03" db="EMBL/GenBank/DDBJ databases">
        <title>The deep terrestrial virosphere.</title>
        <authorList>
            <person name="Holmfeldt K."/>
            <person name="Nilsson E."/>
            <person name="Simone D."/>
            <person name="Lopez-Fernandez M."/>
            <person name="Wu X."/>
            <person name="de Brujin I."/>
            <person name="Lundin D."/>
            <person name="Andersson A."/>
            <person name="Bertilsson S."/>
            <person name="Dopson M."/>
        </authorList>
    </citation>
    <scope>NUCLEOTIDE SEQUENCE</scope>
    <source>
        <strain evidence="1">MM415A00866</strain>
        <strain evidence="2">MM415B02831</strain>
    </source>
</reference>
<accession>A0A6M3KDD2</accession>